<keyword evidence="15" id="KW-1185">Reference proteome</keyword>
<accession>A0A1I8MEI3</accession>
<dbReference type="Proteomes" id="UP001652621">
    <property type="component" value="Unplaced"/>
</dbReference>
<dbReference type="eggNOG" id="KOG0474">
    <property type="taxonomic scope" value="Eukaryota"/>
</dbReference>
<keyword evidence="5 11" id="KW-1133">Transmembrane helix</keyword>
<dbReference type="Pfam" id="PF00571">
    <property type="entry name" value="CBS"/>
    <property type="match status" value="2"/>
</dbReference>
<evidence type="ECO:0000256" key="8">
    <source>
        <dbReference type="ARBA" id="ARBA00023136"/>
    </source>
</evidence>
<evidence type="ECO:0000259" key="13">
    <source>
        <dbReference type="PROSITE" id="PS51371"/>
    </source>
</evidence>
<accession>A0A9J7D390</accession>
<feature type="transmembrane region" description="Helical" evidence="11">
    <location>
        <begin position="610"/>
        <end position="633"/>
    </location>
</feature>
<dbReference type="STRING" id="7370.A0A1I8MEI3"/>
<proteinExistence type="inferred from homology"/>
<feature type="transmembrane region" description="Helical" evidence="11">
    <location>
        <begin position="291"/>
        <end position="309"/>
    </location>
</feature>
<evidence type="ECO:0000256" key="6">
    <source>
        <dbReference type="ARBA" id="ARBA00023065"/>
    </source>
</evidence>
<keyword evidence="2 11" id="KW-0813">Transport</keyword>
<dbReference type="GO" id="GO:0005254">
    <property type="term" value="F:chloride channel activity"/>
    <property type="evidence" value="ECO:0007669"/>
    <property type="project" value="UniProtKB-UniRule"/>
</dbReference>
<keyword evidence="4" id="KW-0677">Repeat</keyword>
<evidence type="ECO:0000256" key="2">
    <source>
        <dbReference type="ARBA" id="ARBA00022448"/>
    </source>
</evidence>
<dbReference type="Pfam" id="PF00654">
    <property type="entry name" value="Voltage_CLC"/>
    <property type="match status" value="1"/>
</dbReference>
<feature type="compositionally biased region" description="Polar residues" evidence="12">
    <location>
        <begin position="97"/>
        <end position="129"/>
    </location>
</feature>
<feature type="transmembrane region" description="Helical" evidence="11">
    <location>
        <begin position="387"/>
        <end position="412"/>
    </location>
</feature>
<dbReference type="RefSeq" id="XP_005191002.3">
    <property type="nucleotide sequence ID" value="XM_005190945.4"/>
</dbReference>
<keyword evidence="6 11" id="KW-0406">Ion transport</keyword>
<dbReference type="InterPro" id="IPR014743">
    <property type="entry name" value="Cl-channel_core"/>
</dbReference>
<feature type="transmembrane region" description="Helical" evidence="11">
    <location>
        <begin position="432"/>
        <end position="455"/>
    </location>
</feature>
<dbReference type="GO" id="GO:0005765">
    <property type="term" value="C:lysosomal membrane"/>
    <property type="evidence" value="ECO:0007669"/>
    <property type="project" value="TreeGrafter"/>
</dbReference>
<evidence type="ECO:0000313" key="14">
    <source>
        <dbReference type="EnsemblMetazoa" id="MDOA004078-PA"/>
    </source>
</evidence>
<dbReference type="PROSITE" id="PS51371">
    <property type="entry name" value="CBS"/>
    <property type="match status" value="2"/>
</dbReference>
<feature type="domain" description="CBS" evidence="13">
    <location>
        <begin position="694"/>
        <end position="758"/>
    </location>
</feature>
<feature type="region of interest" description="Disordered" evidence="12">
    <location>
        <begin position="1"/>
        <end position="37"/>
    </location>
</feature>
<dbReference type="InterPro" id="IPR051280">
    <property type="entry name" value="Cl-channel/antiporter"/>
</dbReference>
<keyword evidence="8 11" id="KW-0472">Membrane</keyword>
<reference evidence="16" key="2">
    <citation type="submission" date="2025-05" db="UniProtKB">
        <authorList>
            <consortium name="RefSeq"/>
        </authorList>
    </citation>
    <scope>IDENTIFICATION</scope>
    <source>
        <strain evidence="16">Aabys</strain>
        <tissue evidence="16">Whole body</tissue>
    </source>
</reference>
<dbReference type="InterPro" id="IPR046342">
    <property type="entry name" value="CBS_dom_sf"/>
</dbReference>
<dbReference type="VEuPathDB" id="VectorBase:MDOMA2_005793"/>
<evidence type="ECO:0000256" key="1">
    <source>
        <dbReference type="ARBA" id="ARBA00004141"/>
    </source>
</evidence>
<dbReference type="SUPFAM" id="SSF81340">
    <property type="entry name" value="Clc chloride channel"/>
    <property type="match status" value="1"/>
</dbReference>
<feature type="transmembrane region" description="Helical" evidence="11">
    <location>
        <begin position="549"/>
        <end position="569"/>
    </location>
</feature>
<comment type="similarity">
    <text evidence="11">Belongs to the chloride channel (TC 2.A.49) family.</text>
</comment>
<dbReference type="PANTHER" id="PTHR11689:SF136">
    <property type="entry name" value="H(+)_CL(-) EXCHANGE TRANSPORTER 7"/>
    <property type="match status" value="1"/>
</dbReference>
<dbReference type="OrthoDB" id="428525at2759"/>
<feature type="transmembrane region" description="Helical" evidence="11">
    <location>
        <begin position="476"/>
        <end position="497"/>
    </location>
</feature>
<dbReference type="EnsemblMetazoa" id="MDOA004078-RA">
    <property type="protein sequence ID" value="MDOA004078-PA"/>
    <property type="gene ID" value="MDOA004078"/>
</dbReference>
<dbReference type="InterPro" id="IPR000644">
    <property type="entry name" value="CBS_dom"/>
</dbReference>
<evidence type="ECO:0000256" key="12">
    <source>
        <dbReference type="SAM" id="MobiDB-lite"/>
    </source>
</evidence>
<evidence type="ECO:0000256" key="5">
    <source>
        <dbReference type="ARBA" id="ARBA00022989"/>
    </source>
</evidence>
<feature type="compositionally biased region" description="Polar residues" evidence="12">
    <location>
        <begin position="18"/>
        <end position="31"/>
    </location>
</feature>
<dbReference type="PRINTS" id="PR00762">
    <property type="entry name" value="CLCHANNEL"/>
</dbReference>
<feature type="region of interest" description="Disordered" evidence="12">
    <location>
        <begin position="79"/>
        <end position="129"/>
    </location>
</feature>
<organism evidence="14">
    <name type="scientific">Musca domestica</name>
    <name type="common">House fly</name>
    <dbReference type="NCBI Taxonomy" id="7370"/>
    <lineage>
        <taxon>Eukaryota</taxon>
        <taxon>Metazoa</taxon>
        <taxon>Ecdysozoa</taxon>
        <taxon>Arthropoda</taxon>
        <taxon>Hexapoda</taxon>
        <taxon>Insecta</taxon>
        <taxon>Pterygota</taxon>
        <taxon>Neoptera</taxon>
        <taxon>Endopterygota</taxon>
        <taxon>Diptera</taxon>
        <taxon>Brachycera</taxon>
        <taxon>Muscomorpha</taxon>
        <taxon>Muscoidea</taxon>
        <taxon>Muscidae</taxon>
        <taxon>Musca</taxon>
    </lineage>
</organism>
<dbReference type="PANTHER" id="PTHR11689">
    <property type="entry name" value="CHLORIDE CHANNEL PROTEIN CLC FAMILY MEMBER"/>
    <property type="match status" value="1"/>
</dbReference>
<dbReference type="SMART" id="SM00116">
    <property type="entry name" value="CBS"/>
    <property type="match status" value="2"/>
</dbReference>
<dbReference type="KEGG" id="mde:101889272"/>
<evidence type="ECO:0000256" key="4">
    <source>
        <dbReference type="ARBA" id="ARBA00022737"/>
    </source>
</evidence>
<comment type="subcellular location">
    <subcellularLocation>
        <location evidence="1 11">Membrane</location>
        <topology evidence="1 11">Multi-pass membrane protein</topology>
    </subcellularLocation>
</comment>
<dbReference type="CDD" id="cd03685">
    <property type="entry name" value="ClC_6_like"/>
    <property type="match status" value="1"/>
</dbReference>
<evidence type="ECO:0000313" key="15">
    <source>
        <dbReference type="Proteomes" id="UP001652621"/>
    </source>
</evidence>
<dbReference type="Gene3D" id="3.10.580.10">
    <property type="entry name" value="CBS-domain"/>
    <property type="match status" value="1"/>
</dbReference>
<feature type="transmembrane region" description="Helical" evidence="11">
    <location>
        <begin position="240"/>
        <end position="261"/>
    </location>
</feature>
<sequence>MKPKSDEKPLIVLEESSDTASNPTNNVNIPNTGALASAVDDDDDEQLLSVSIDKNLDNNFYKTNPTKEKLNNLSIEETHQNSAASGGSSRNSENAEPSVSTDNLPGTSQAPAQTVASTLSASLPQQQQNPTFRIRSRTAAINEHLASQSENFESLDYDVCENVLFQKEQERISSTRFSLRKDILRWIIFIQIGIITALIACAIDIVIEELSSLKYEFLKHSVDINVPHQDNPVGDLAIPYLYWLGLSMLPVALGAAMVTYIEPITAGSGIPQVKSYLNGVKVPRIVRIKTLAVKSIGVITSVVGGLAGGKEGPMIHAGAVVAAGISQGKSTTFVKDFRIFKAFRDDHEKRDFVLGGAAAGVAAAFGSPIGGMLFSLEEAASFWNQNLIWRTLVASIISSFTLNIVLSAYHGLGDFTFTGLFNLGKFEQPLTFEYYELPIFMIFGITGGLLGALWNMLNTKINKFRSRFIKFKFGKVMEAVLVALIGVSLACTMIYFINDCRPLGNDPTDYPTQLFCEDNEYNAVAALWFQTPEATVRSLFHDPPGSHKILSLTLFTLIYFLLSCFTFGLNVSLGVFIPTALVGAAWGRLVAMVAYYVFPTAAFLNPGKYALIGAAANLGGVLRMTISLTVILMETTGIETSFFFPLIITLISAKWVGDYFNEGIYDIQVKVNHVPMLPWEPLPHYMGLKASNIMSSPVVCIKLRDKSKYIYDILNRYKHNGFPVVDDVEGNDRSKGRVCGIILRSQLIVILLKSLYEEKKRFWINETSIQTFRDVYPRYPSIDNVRMHDDKVNYTVNLDIFMNPSPVCSREHDSVQKIFNKFRALGLRHLIVVDKENRVSGIITRKDFLYK</sequence>
<feature type="transmembrane region" description="Helical" evidence="11">
    <location>
        <begin position="183"/>
        <end position="207"/>
    </location>
</feature>
<evidence type="ECO:0000256" key="7">
    <source>
        <dbReference type="ARBA" id="ARBA00023122"/>
    </source>
</evidence>
<feature type="transmembrane region" description="Helical" evidence="11">
    <location>
        <begin position="576"/>
        <end position="598"/>
    </location>
</feature>
<dbReference type="AlphaFoldDB" id="A0A1I8MEI3"/>
<dbReference type="VEuPathDB" id="VectorBase:MDOA004078"/>
<feature type="transmembrane region" description="Helical" evidence="11">
    <location>
        <begin position="352"/>
        <end position="375"/>
    </location>
</feature>
<dbReference type="SUPFAM" id="SSF54631">
    <property type="entry name" value="CBS-domain pair"/>
    <property type="match status" value="1"/>
</dbReference>
<feature type="domain" description="CBS" evidence="13">
    <location>
        <begin position="802"/>
        <end position="851"/>
    </location>
</feature>
<dbReference type="InterPro" id="IPR001807">
    <property type="entry name" value="ClC"/>
</dbReference>
<name>A0A1I8MEI3_MUSDO</name>
<feature type="compositionally biased region" description="Low complexity" evidence="12">
    <location>
        <begin position="81"/>
        <end position="96"/>
    </location>
</feature>
<dbReference type="CDD" id="cd04591">
    <property type="entry name" value="CBS_pair_voltage-gated_CLC_euk_bac"/>
    <property type="match status" value="1"/>
</dbReference>
<evidence type="ECO:0000256" key="10">
    <source>
        <dbReference type="PROSITE-ProRule" id="PRU00703"/>
    </source>
</evidence>
<keyword evidence="9 11" id="KW-0868">Chloride</keyword>
<keyword evidence="3 11" id="KW-0812">Transmembrane</keyword>
<evidence type="ECO:0000313" key="16">
    <source>
        <dbReference type="RefSeq" id="XP_005191002.3"/>
    </source>
</evidence>
<protein>
    <recommendedName>
        <fullName evidence="11">Chloride channel protein</fullName>
    </recommendedName>
</protein>
<dbReference type="Gene3D" id="1.10.3080.10">
    <property type="entry name" value="Clc chloride channel"/>
    <property type="match status" value="1"/>
</dbReference>
<reference evidence="14" key="1">
    <citation type="submission" date="2020-05" db="UniProtKB">
        <authorList>
            <consortium name="EnsemblMetazoa"/>
        </authorList>
    </citation>
    <scope>IDENTIFICATION</scope>
    <source>
        <strain evidence="14">Aabys</strain>
    </source>
</reference>
<gene>
    <name evidence="16" type="primary">LOC101889272</name>
</gene>
<evidence type="ECO:0000256" key="9">
    <source>
        <dbReference type="ARBA" id="ARBA00023214"/>
    </source>
</evidence>
<evidence type="ECO:0000256" key="11">
    <source>
        <dbReference type="RuleBase" id="RU361221"/>
    </source>
</evidence>
<dbReference type="GeneID" id="101889272"/>
<evidence type="ECO:0000256" key="3">
    <source>
        <dbReference type="ARBA" id="ARBA00022692"/>
    </source>
</evidence>
<keyword evidence="7 10" id="KW-0129">CBS domain</keyword>